<feature type="domain" description="BMC" evidence="4">
    <location>
        <begin position="3"/>
        <end position="85"/>
    </location>
</feature>
<dbReference type="AlphaFoldDB" id="A0A9D1I0R7"/>
<dbReference type="InterPro" id="IPR050575">
    <property type="entry name" value="BMC_shell"/>
</dbReference>
<evidence type="ECO:0000313" key="6">
    <source>
        <dbReference type="Proteomes" id="UP000824090"/>
    </source>
</evidence>
<dbReference type="GO" id="GO:0031469">
    <property type="term" value="C:bacterial microcompartment"/>
    <property type="evidence" value="ECO:0007669"/>
    <property type="project" value="UniProtKB-SubCell"/>
</dbReference>
<dbReference type="Pfam" id="PF00936">
    <property type="entry name" value="BMC"/>
    <property type="match status" value="2"/>
</dbReference>
<dbReference type="InterPro" id="IPR000249">
    <property type="entry name" value="BMC_dom"/>
</dbReference>
<feature type="domain" description="BMC" evidence="4">
    <location>
        <begin position="95"/>
        <end position="181"/>
    </location>
</feature>
<dbReference type="PANTHER" id="PTHR33941:SF11">
    <property type="entry name" value="BACTERIAL MICROCOMPARTMENT SHELL PROTEIN PDUJ"/>
    <property type="match status" value="1"/>
</dbReference>
<comment type="similarity">
    <text evidence="3">Belongs to the bacterial microcompartments protein family.</text>
</comment>
<dbReference type="EMBL" id="DVMP01000114">
    <property type="protein sequence ID" value="HIU26044.1"/>
    <property type="molecule type" value="Genomic_DNA"/>
</dbReference>
<dbReference type="CDD" id="cd07054">
    <property type="entry name" value="BMC_PduT_repeat2"/>
    <property type="match status" value="1"/>
</dbReference>
<dbReference type="SUPFAM" id="SSF143414">
    <property type="entry name" value="CcmK-like"/>
    <property type="match status" value="2"/>
</dbReference>
<reference evidence="5" key="2">
    <citation type="journal article" date="2021" name="PeerJ">
        <title>Extensive microbial diversity within the chicken gut microbiome revealed by metagenomics and culture.</title>
        <authorList>
            <person name="Gilroy R."/>
            <person name="Ravi A."/>
            <person name="Getino M."/>
            <person name="Pursley I."/>
            <person name="Horton D.L."/>
            <person name="Alikhan N.F."/>
            <person name="Baker D."/>
            <person name="Gharbi K."/>
            <person name="Hall N."/>
            <person name="Watson M."/>
            <person name="Adriaenssens E.M."/>
            <person name="Foster-Nyarko E."/>
            <person name="Jarju S."/>
            <person name="Secka A."/>
            <person name="Antonio M."/>
            <person name="Oren A."/>
            <person name="Chaudhuri R.R."/>
            <person name="La Ragione R."/>
            <person name="Hildebrand F."/>
            <person name="Pallen M.J."/>
        </authorList>
    </citation>
    <scope>NUCLEOTIDE SEQUENCE</scope>
    <source>
        <strain evidence="5">ChiHcec3-6078</strain>
    </source>
</reference>
<dbReference type="Gene3D" id="3.30.70.1710">
    <property type="match status" value="2"/>
</dbReference>
<evidence type="ECO:0000313" key="5">
    <source>
        <dbReference type="EMBL" id="HIU26044.1"/>
    </source>
</evidence>
<proteinExistence type="inferred from homology"/>
<dbReference type="PROSITE" id="PS51930">
    <property type="entry name" value="BMC_2"/>
    <property type="match status" value="2"/>
</dbReference>
<organism evidence="5 6">
    <name type="scientific">Candidatus Allocopromorpha excrementigallinarum</name>
    <dbReference type="NCBI Taxonomy" id="2840742"/>
    <lineage>
        <taxon>Bacteria</taxon>
        <taxon>Bacillati</taxon>
        <taxon>Bacillota</taxon>
        <taxon>Clostridia</taxon>
        <taxon>Eubacteriales</taxon>
        <taxon>Eubacteriaceae</taxon>
        <taxon>Eubacteriaceae incertae sedis</taxon>
        <taxon>Candidatus Allocopromorpha</taxon>
    </lineage>
</organism>
<gene>
    <name evidence="5" type="ORF">IAC50_06100</name>
</gene>
<dbReference type="CDD" id="cd07053">
    <property type="entry name" value="BMC_PduT_repeat1"/>
    <property type="match status" value="1"/>
</dbReference>
<sequence length="181" mass="18736">METIGFLELNNIAKGIEAADAMLKAAEVELVLAKPSCPGKYIILIHGEVAAVKSSVDAGCKRGGTYVIDETVIASIHPQVIEAVTMCVPPARPDAIGILEFMGITASIKGADAAVKAADVDLIEVRLGMGIGGKSYVTLTGDVAAVTESVKCGGEAGAQSGLLMDGVVIPHPREELIKYLY</sequence>
<comment type="caution">
    <text evidence="5">The sequence shown here is derived from an EMBL/GenBank/DDBJ whole genome shotgun (WGS) entry which is preliminary data.</text>
</comment>
<keyword evidence="2" id="KW-1283">Bacterial microcompartment</keyword>
<evidence type="ECO:0000259" key="4">
    <source>
        <dbReference type="PROSITE" id="PS51930"/>
    </source>
</evidence>
<evidence type="ECO:0000256" key="2">
    <source>
        <dbReference type="ARBA" id="ARBA00024446"/>
    </source>
</evidence>
<dbReference type="PANTHER" id="PTHR33941">
    <property type="entry name" value="PROPANEDIOL UTILIZATION PROTEIN PDUA"/>
    <property type="match status" value="1"/>
</dbReference>
<name>A0A9D1I0R7_9FIRM</name>
<dbReference type="InterPro" id="IPR011238">
    <property type="entry name" value="Micro_shell_prot_PduT"/>
</dbReference>
<dbReference type="InterPro" id="IPR044872">
    <property type="entry name" value="CcmK/CsoS1_BMC"/>
</dbReference>
<dbReference type="Proteomes" id="UP000824090">
    <property type="component" value="Unassembled WGS sequence"/>
</dbReference>
<protein>
    <submittedName>
        <fullName evidence="5">BMC domain-containing protein</fullName>
    </submittedName>
</protein>
<reference evidence="5" key="1">
    <citation type="submission" date="2020-10" db="EMBL/GenBank/DDBJ databases">
        <authorList>
            <person name="Gilroy R."/>
        </authorList>
    </citation>
    <scope>NUCLEOTIDE SEQUENCE</scope>
    <source>
        <strain evidence="5">ChiHcec3-6078</strain>
    </source>
</reference>
<dbReference type="PIRSF" id="PIRSF034834">
    <property type="entry name" value="PduT"/>
    <property type="match status" value="1"/>
</dbReference>
<evidence type="ECO:0000256" key="1">
    <source>
        <dbReference type="ARBA" id="ARBA00024322"/>
    </source>
</evidence>
<accession>A0A9D1I0R7</accession>
<evidence type="ECO:0000256" key="3">
    <source>
        <dbReference type="PROSITE-ProRule" id="PRU01278"/>
    </source>
</evidence>
<comment type="subcellular location">
    <subcellularLocation>
        <location evidence="1">Bacterial microcompartment</location>
    </subcellularLocation>
</comment>
<dbReference type="SMART" id="SM00877">
    <property type="entry name" value="BMC"/>
    <property type="match status" value="2"/>
</dbReference>
<dbReference type="InterPro" id="IPR037233">
    <property type="entry name" value="CcmK-like_sf"/>
</dbReference>